<dbReference type="OrthoDB" id="10551412at2759"/>
<keyword evidence="2" id="KW-1185">Reference proteome</keyword>
<name>A0A0R3T3H2_RODNA</name>
<evidence type="ECO:0000313" key="3">
    <source>
        <dbReference type="WBParaSite" id="HNAJ_0000155401-mRNA-1"/>
    </source>
</evidence>
<dbReference type="Proteomes" id="UP000278807">
    <property type="component" value="Unassembled WGS sequence"/>
</dbReference>
<accession>A0A0R3T3H2</accession>
<organism evidence="3">
    <name type="scientific">Rodentolepis nana</name>
    <name type="common">Dwarf tapeworm</name>
    <name type="synonym">Hymenolepis nana</name>
    <dbReference type="NCBI Taxonomy" id="102285"/>
    <lineage>
        <taxon>Eukaryota</taxon>
        <taxon>Metazoa</taxon>
        <taxon>Spiralia</taxon>
        <taxon>Lophotrochozoa</taxon>
        <taxon>Platyhelminthes</taxon>
        <taxon>Cestoda</taxon>
        <taxon>Eucestoda</taxon>
        <taxon>Cyclophyllidea</taxon>
        <taxon>Hymenolepididae</taxon>
        <taxon>Rodentolepis</taxon>
    </lineage>
</organism>
<reference evidence="1 2" key="2">
    <citation type="submission" date="2018-11" db="EMBL/GenBank/DDBJ databases">
        <authorList>
            <consortium name="Pathogen Informatics"/>
        </authorList>
    </citation>
    <scope>NUCLEOTIDE SEQUENCE [LARGE SCALE GENOMIC DNA]</scope>
</reference>
<sequence length="107" mass="12097">MLLRRIHRVHELVSSIVLWRSIGSTTSRPVLPGGSTLHRINEYFTPLVESDPEFNKVALGASVLARGLMKLDSEKILDAICWFNADICPDNRPSAFSFFRRVRVDSV</sequence>
<dbReference type="EMBL" id="UZAE01000618">
    <property type="protein sequence ID" value="VDN97412.1"/>
    <property type="molecule type" value="Genomic_DNA"/>
</dbReference>
<dbReference type="WBParaSite" id="HNAJ_0000155401-mRNA-1">
    <property type="protein sequence ID" value="HNAJ_0000155401-mRNA-1"/>
    <property type="gene ID" value="HNAJ_0000155401"/>
</dbReference>
<proteinExistence type="predicted"/>
<evidence type="ECO:0000313" key="2">
    <source>
        <dbReference type="Proteomes" id="UP000278807"/>
    </source>
</evidence>
<protein>
    <submittedName>
        <fullName evidence="3">Cyclin N-terminal domain-containing protein</fullName>
    </submittedName>
</protein>
<gene>
    <name evidence="1" type="ORF">HNAJ_LOCUS1553</name>
</gene>
<dbReference type="AlphaFoldDB" id="A0A0R3T3H2"/>
<evidence type="ECO:0000313" key="1">
    <source>
        <dbReference type="EMBL" id="VDN97412.1"/>
    </source>
</evidence>
<reference evidence="3" key="1">
    <citation type="submission" date="2017-02" db="UniProtKB">
        <authorList>
            <consortium name="WormBaseParasite"/>
        </authorList>
    </citation>
    <scope>IDENTIFICATION</scope>
</reference>